<keyword evidence="1" id="KW-0732">Signal</keyword>
<comment type="caution">
    <text evidence="2">The sequence shown here is derived from an EMBL/GenBank/DDBJ whole genome shotgun (WGS) entry which is preliminary data.</text>
</comment>
<dbReference type="RefSeq" id="WP_099137439.1">
    <property type="nucleotide sequence ID" value="NZ_CAWNNJ010000120.1"/>
</dbReference>
<feature type="chain" id="PRO_5012542131" evidence="1">
    <location>
        <begin position="21"/>
        <end position="142"/>
    </location>
</feature>
<dbReference type="AlphaFoldDB" id="A0A2D0IM59"/>
<protein>
    <submittedName>
        <fullName evidence="2">Uncharacterized protein</fullName>
    </submittedName>
</protein>
<evidence type="ECO:0000313" key="3">
    <source>
        <dbReference type="Proteomes" id="UP000225833"/>
    </source>
</evidence>
<sequence>MLKKITFITAFLLTSMWAVADRSNGVGVDANGNHYVIDGGYECEAHKLKQGKEIEGWNGALIGIAGSTKVKAITLSLFKNGEESPEFAVNRLRIATSPSETFYTNLSNTASIRVNSKSIAIAIGTNEEGTGILLTNCIAGTP</sequence>
<dbReference type="Proteomes" id="UP000225833">
    <property type="component" value="Unassembled WGS sequence"/>
</dbReference>
<feature type="signal peptide" evidence="1">
    <location>
        <begin position="1"/>
        <end position="20"/>
    </location>
</feature>
<name>A0A2D0IM59_XENBU</name>
<organism evidence="2 3">
    <name type="scientific">Xenorhabdus budapestensis</name>
    <dbReference type="NCBI Taxonomy" id="290110"/>
    <lineage>
        <taxon>Bacteria</taxon>
        <taxon>Pseudomonadati</taxon>
        <taxon>Pseudomonadota</taxon>
        <taxon>Gammaproteobacteria</taxon>
        <taxon>Enterobacterales</taxon>
        <taxon>Morganellaceae</taxon>
        <taxon>Xenorhabdus</taxon>
    </lineage>
</organism>
<accession>A0A2D0IM59</accession>
<evidence type="ECO:0000313" key="2">
    <source>
        <dbReference type="EMBL" id="PHM22912.1"/>
    </source>
</evidence>
<proteinExistence type="predicted"/>
<evidence type="ECO:0000256" key="1">
    <source>
        <dbReference type="SAM" id="SignalP"/>
    </source>
</evidence>
<gene>
    <name evidence="2" type="ORF">Xbud_03708</name>
</gene>
<reference evidence="2 3" key="1">
    <citation type="journal article" date="2017" name="Nat. Microbiol.">
        <title>Natural product diversity associated with the nematode symbionts Photorhabdus and Xenorhabdus.</title>
        <authorList>
            <person name="Tobias N.J."/>
            <person name="Wolff H."/>
            <person name="Djahanschiri B."/>
            <person name="Grundmann F."/>
            <person name="Kronenwerth M."/>
            <person name="Shi Y.M."/>
            <person name="Simonyi S."/>
            <person name="Grun P."/>
            <person name="Shapiro-Ilan D."/>
            <person name="Pidot S.J."/>
            <person name="Stinear T.P."/>
            <person name="Ebersberger I."/>
            <person name="Bode H.B."/>
        </authorList>
    </citation>
    <scope>NUCLEOTIDE SEQUENCE [LARGE SCALE GENOMIC DNA]</scope>
    <source>
        <strain evidence="2 3">DSM 16342</strain>
    </source>
</reference>
<dbReference type="EMBL" id="NIBS01000050">
    <property type="protein sequence ID" value="PHM22912.1"/>
    <property type="molecule type" value="Genomic_DNA"/>
</dbReference>